<organism evidence="1 2">
    <name type="scientific">Temnothorax longispinosus</name>
    <dbReference type="NCBI Taxonomy" id="300112"/>
    <lineage>
        <taxon>Eukaryota</taxon>
        <taxon>Metazoa</taxon>
        <taxon>Ecdysozoa</taxon>
        <taxon>Arthropoda</taxon>
        <taxon>Hexapoda</taxon>
        <taxon>Insecta</taxon>
        <taxon>Pterygota</taxon>
        <taxon>Neoptera</taxon>
        <taxon>Endopterygota</taxon>
        <taxon>Hymenoptera</taxon>
        <taxon>Apocrita</taxon>
        <taxon>Aculeata</taxon>
        <taxon>Formicoidea</taxon>
        <taxon>Formicidae</taxon>
        <taxon>Myrmicinae</taxon>
        <taxon>Temnothorax</taxon>
    </lineage>
</organism>
<reference evidence="1 2" key="1">
    <citation type="journal article" date="2019" name="Philos. Trans. R. Soc. Lond., B, Biol. Sci.">
        <title>Ant behaviour and brain gene expression of defending hosts depend on the ecological success of the intruding social parasite.</title>
        <authorList>
            <person name="Kaur R."/>
            <person name="Stoldt M."/>
            <person name="Jongepier E."/>
            <person name="Feldmeyer B."/>
            <person name="Menzel F."/>
            <person name="Bornberg-Bauer E."/>
            <person name="Foitzik S."/>
        </authorList>
    </citation>
    <scope>NUCLEOTIDE SEQUENCE [LARGE SCALE GENOMIC DNA]</scope>
    <source>
        <tissue evidence="1">Whole body</tissue>
    </source>
</reference>
<dbReference type="Proteomes" id="UP000310200">
    <property type="component" value="Unassembled WGS sequence"/>
</dbReference>
<keyword evidence="2" id="KW-1185">Reference proteome</keyword>
<protein>
    <submittedName>
        <fullName evidence="1">Uncharacterized protein</fullName>
    </submittedName>
</protein>
<evidence type="ECO:0000313" key="1">
    <source>
        <dbReference type="EMBL" id="TGZ46557.1"/>
    </source>
</evidence>
<sequence length="184" mass="20480">MDELACEAPVASGGVGQRYRRSINHRAGGDVELFLEVVAAPHWSARLFMQVASAHYFASHLSVTVVCRKFESRYLLLDLRSASALSSSSSSSAANQNYPLSCNRSIALALLIYEIATEGPLSIQLQSNQFDNSQQRSCHMYYTERRVSPVATNMNGSANTSMDHRTCSFGRHLGHYLLDWPRFD</sequence>
<evidence type="ECO:0000313" key="2">
    <source>
        <dbReference type="Proteomes" id="UP000310200"/>
    </source>
</evidence>
<comment type="caution">
    <text evidence="1">The sequence shown here is derived from an EMBL/GenBank/DDBJ whole genome shotgun (WGS) entry which is preliminary data.</text>
</comment>
<dbReference type="AlphaFoldDB" id="A0A4S2KFL9"/>
<proteinExistence type="predicted"/>
<dbReference type="EMBL" id="QBLH01002850">
    <property type="protein sequence ID" value="TGZ46557.1"/>
    <property type="molecule type" value="Genomic_DNA"/>
</dbReference>
<name>A0A4S2KFL9_9HYME</name>
<gene>
    <name evidence="1" type="ORF">DBV15_07362</name>
</gene>
<accession>A0A4S2KFL9</accession>